<reference evidence="2" key="1">
    <citation type="submission" date="2017-10" db="EMBL/GenBank/DDBJ databases">
        <title>Rapid genome shrinkage in a self-fertile nematode reveals novel sperm competition proteins.</title>
        <authorList>
            <person name="Yin D."/>
            <person name="Schwarz E.M."/>
            <person name="Thomas C.G."/>
            <person name="Felde R.L."/>
            <person name="Korf I.F."/>
            <person name="Cutter A.D."/>
            <person name="Schartner C.M."/>
            <person name="Ralston E.J."/>
            <person name="Meyer B.J."/>
            <person name="Haag E.S."/>
        </authorList>
    </citation>
    <scope>NUCLEOTIDE SEQUENCE [LARGE SCALE GENOMIC DNA]</scope>
    <source>
        <strain evidence="2">JU1422</strain>
    </source>
</reference>
<accession>A0A2G5TG53</accession>
<keyword evidence="2" id="KW-1185">Reference proteome</keyword>
<name>A0A2G5TG53_9PELO</name>
<protein>
    <recommendedName>
        <fullName evidence="3">Mitochondrial import inner membrane translocase subunit Tim29</fullName>
    </recommendedName>
</protein>
<comment type="caution">
    <text evidence="1">The sequence shown here is derived from an EMBL/GenBank/DDBJ whole genome shotgun (WGS) entry which is preliminary data.</text>
</comment>
<evidence type="ECO:0000313" key="2">
    <source>
        <dbReference type="Proteomes" id="UP000230233"/>
    </source>
</evidence>
<dbReference type="PANTHER" id="PTHR21435">
    <property type="entry name" value="MITOCHONDRIAL IMPORT INNER MEMBRANE TRANSLOCASE SUBUNIT TIM29"/>
    <property type="match status" value="1"/>
</dbReference>
<organism evidence="1 2">
    <name type="scientific">Caenorhabditis nigoni</name>
    <dbReference type="NCBI Taxonomy" id="1611254"/>
    <lineage>
        <taxon>Eukaryota</taxon>
        <taxon>Metazoa</taxon>
        <taxon>Ecdysozoa</taxon>
        <taxon>Nematoda</taxon>
        <taxon>Chromadorea</taxon>
        <taxon>Rhabditida</taxon>
        <taxon>Rhabditina</taxon>
        <taxon>Rhabditomorpha</taxon>
        <taxon>Rhabditoidea</taxon>
        <taxon>Rhabditidae</taxon>
        <taxon>Peloderinae</taxon>
        <taxon>Caenorhabditis</taxon>
    </lineage>
</organism>
<dbReference type="STRING" id="1611254.A0A2G5TG53"/>
<dbReference type="EMBL" id="PDUG01000005">
    <property type="protein sequence ID" value="PIC26282.1"/>
    <property type="molecule type" value="Genomic_DNA"/>
</dbReference>
<gene>
    <name evidence="1" type="primary">Cni-R04F11.5</name>
    <name evidence="1" type="synonym">Cnig_chr_V.g18896</name>
    <name evidence="1" type="ORF">B9Z55_018896</name>
</gene>
<dbReference type="OrthoDB" id="5970620at2759"/>
<dbReference type="InterPro" id="IPR019322">
    <property type="entry name" value="TIMM29"/>
</dbReference>
<sequence length="187" mass="21819">MQRMAAASVRGFFQRTGTSIKEYFQRMGNDYATVARETAAGAKERPLKAGIVLSGLGFLTYAYRTNPTELEMLDYLCERRQQMVLVPNTEHNPTTTKELVSRDFLLSQKRLHHYNLWFFSLLVAGDYNDNLRIYSSQDSNLKDWPWTELWRNIVDVGALGKWYRMDNAFVDYDINTDEINLLPDDQR</sequence>
<dbReference type="GO" id="GO:0045039">
    <property type="term" value="P:protein insertion into mitochondrial inner membrane"/>
    <property type="evidence" value="ECO:0007669"/>
    <property type="project" value="TreeGrafter"/>
</dbReference>
<dbReference type="AlphaFoldDB" id="A0A2G5TG53"/>
<dbReference type="GO" id="GO:0042721">
    <property type="term" value="C:TIM22 mitochondrial import inner membrane insertion complex"/>
    <property type="evidence" value="ECO:0007669"/>
    <property type="project" value="InterPro"/>
</dbReference>
<dbReference type="PANTHER" id="PTHR21435:SF1">
    <property type="entry name" value="MITOCHONDRIAL IMPORT INNER MEMBRANE TRANSLOCASE SUBUNIT TIM29"/>
    <property type="match status" value="1"/>
</dbReference>
<evidence type="ECO:0008006" key="3">
    <source>
        <dbReference type="Google" id="ProtNLM"/>
    </source>
</evidence>
<evidence type="ECO:0000313" key="1">
    <source>
        <dbReference type="EMBL" id="PIC26282.1"/>
    </source>
</evidence>
<dbReference type="Proteomes" id="UP000230233">
    <property type="component" value="Chromosome V"/>
</dbReference>
<dbReference type="Pfam" id="PF10171">
    <property type="entry name" value="Tim29"/>
    <property type="match status" value="1"/>
</dbReference>
<proteinExistence type="predicted"/>